<accession>A0ABV4ZUK3</accession>
<protein>
    <submittedName>
        <fullName evidence="2">Carbohydrate ABC transporter permease</fullName>
    </submittedName>
</protein>
<proteinExistence type="predicted"/>
<feature type="region of interest" description="Disordered" evidence="1">
    <location>
        <begin position="1"/>
        <end position="23"/>
    </location>
</feature>
<keyword evidence="3" id="KW-1185">Reference proteome</keyword>
<dbReference type="EMBL" id="JBHGBT010000041">
    <property type="protein sequence ID" value="MFB4197633.1"/>
    <property type="molecule type" value="Genomic_DNA"/>
</dbReference>
<dbReference type="Proteomes" id="UP001577267">
    <property type="component" value="Unassembled WGS sequence"/>
</dbReference>
<organism evidence="2 3">
    <name type="scientific">Streptomyces carpaticus</name>
    <dbReference type="NCBI Taxonomy" id="285558"/>
    <lineage>
        <taxon>Bacteria</taxon>
        <taxon>Bacillati</taxon>
        <taxon>Actinomycetota</taxon>
        <taxon>Actinomycetes</taxon>
        <taxon>Kitasatosporales</taxon>
        <taxon>Streptomycetaceae</taxon>
        <taxon>Streptomyces</taxon>
    </lineage>
</organism>
<gene>
    <name evidence="2" type="ORF">ACE11A_25170</name>
</gene>
<name>A0ABV4ZUK3_9ACTN</name>
<reference evidence="2 3" key="1">
    <citation type="submission" date="2024-09" db="EMBL/GenBank/DDBJ databases">
        <title>Draft genome sequence of multifaceted antimicrobials producing Streptomyces sp. strain FH1.</title>
        <authorList>
            <person name="Hassan F."/>
            <person name="Ali H."/>
            <person name="Hassan N."/>
            <person name="Nawaz A."/>
        </authorList>
    </citation>
    <scope>NUCLEOTIDE SEQUENCE [LARGE SCALE GENOMIC DNA]</scope>
    <source>
        <strain evidence="2 3">FH1</strain>
    </source>
</reference>
<evidence type="ECO:0000256" key="1">
    <source>
        <dbReference type="SAM" id="MobiDB-lite"/>
    </source>
</evidence>
<evidence type="ECO:0000313" key="3">
    <source>
        <dbReference type="Proteomes" id="UP001577267"/>
    </source>
</evidence>
<comment type="caution">
    <text evidence="2">The sequence shown here is derived from an EMBL/GenBank/DDBJ whole genome shotgun (WGS) entry which is preliminary data.</text>
</comment>
<evidence type="ECO:0000313" key="2">
    <source>
        <dbReference type="EMBL" id="MFB4197633.1"/>
    </source>
</evidence>
<feature type="non-terminal residue" evidence="2">
    <location>
        <position position="69"/>
    </location>
</feature>
<sequence length="69" mass="7889">MSATRTRIRTRTRPPRPTTRRRRSIPGRIALYSTLTLLLVVFAAPLVWALSGSFKPRGDIFDYPPPRLP</sequence>